<dbReference type="OrthoDB" id="9807778at2"/>
<feature type="transmembrane region" description="Helical" evidence="7">
    <location>
        <begin position="273"/>
        <end position="297"/>
    </location>
</feature>
<keyword evidence="2" id="KW-0328">Glycosyltransferase</keyword>
<evidence type="ECO:0000259" key="8">
    <source>
        <dbReference type="Pfam" id="PF00535"/>
    </source>
</evidence>
<keyword evidence="5 7" id="KW-1133">Transmembrane helix</keyword>
<evidence type="ECO:0000256" key="6">
    <source>
        <dbReference type="ARBA" id="ARBA00023136"/>
    </source>
</evidence>
<organism evidence="9 10">
    <name type="scientific">Metabacillus lacus</name>
    <dbReference type="NCBI Taxonomy" id="1983721"/>
    <lineage>
        <taxon>Bacteria</taxon>
        <taxon>Bacillati</taxon>
        <taxon>Bacillota</taxon>
        <taxon>Bacilli</taxon>
        <taxon>Bacillales</taxon>
        <taxon>Bacillaceae</taxon>
        <taxon>Metabacillus</taxon>
    </lineage>
</organism>
<dbReference type="RefSeq" id="WP_154309184.1">
    <property type="nucleotide sequence ID" value="NZ_WKKI01000043.1"/>
</dbReference>
<evidence type="ECO:0000313" key="9">
    <source>
        <dbReference type="EMBL" id="MRX73721.1"/>
    </source>
</evidence>
<proteinExistence type="predicted"/>
<evidence type="ECO:0000256" key="1">
    <source>
        <dbReference type="ARBA" id="ARBA00004141"/>
    </source>
</evidence>
<keyword evidence="10" id="KW-1185">Reference proteome</keyword>
<dbReference type="GO" id="GO:0005886">
    <property type="term" value="C:plasma membrane"/>
    <property type="evidence" value="ECO:0007669"/>
    <property type="project" value="TreeGrafter"/>
</dbReference>
<reference evidence="9 10" key="1">
    <citation type="submission" date="2019-11" db="EMBL/GenBank/DDBJ databases">
        <title>Bacillus lacus genome.</title>
        <authorList>
            <person name="Allen C.J."/>
            <person name="Newman J.D."/>
        </authorList>
    </citation>
    <scope>NUCLEOTIDE SEQUENCE [LARGE SCALE GENOMIC DNA]</scope>
    <source>
        <strain evidence="9 10">KCTC 33946</strain>
    </source>
</reference>
<keyword evidence="4 7" id="KW-0812">Transmembrane</keyword>
<evidence type="ECO:0000256" key="5">
    <source>
        <dbReference type="ARBA" id="ARBA00022989"/>
    </source>
</evidence>
<dbReference type="InterPro" id="IPR029044">
    <property type="entry name" value="Nucleotide-diphossugar_trans"/>
</dbReference>
<gene>
    <name evidence="9" type="ORF">GJU40_16390</name>
</gene>
<dbReference type="Pfam" id="PF00535">
    <property type="entry name" value="Glycos_transf_2"/>
    <property type="match status" value="1"/>
</dbReference>
<keyword evidence="3 9" id="KW-0808">Transferase</keyword>
<dbReference type="GO" id="GO:0016757">
    <property type="term" value="F:glycosyltransferase activity"/>
    <property type="evidence" value="ECO:0007669"/>
    <property type="project" value="UniProtKB-KW"/>
</dbReference>
<dbReference type="InterPro" id="IPR001173">
    <property type="entry name" value="Glyco_trans_2-like"/>
</dbReference>
<accession>A0A7X2J1Q3</accession>
<dbReference type="Proteomes" id="UP000448867">
    <property type="component" value="Unassembled WGS sequence"/>
</dbReference>
<evidence type="ECO:0000313" key="10">
    <source>
        <dbReference type="Proteomes" id="UP000448867"/>
    </source>
</evidence>
<protein>
    <submittedName>
        <fullName evidence="9">Glycosyltransferase</fullName>
    </submittedName>
</protein>
<comment type="subcellular location">
    <subcellularLocation>
        <location evidence="1">Membrane</location>
        <topology evidence="1">Multi-pass membrane protein</topology>
    </subcellularLocation>
</comment>
<feature type="transmembrane region" description="Helical" evidence="7">
    <location>
        <begin position="241"/>
        <end position="261"/>
    </location>
</feature>
<evidence type="ECO:0000256" key="7">
    <source>
        <dbReference type="SAM" id="Phobius"/>
    </source>
</evidence>
<comment type="caution">
    <text evidence="9">The sequence shown here is derived from an EMBL/GenBank/DDBJ whole genome shotgun (WGS) entry which is preliminary data.</text>
</comment>
<dbReference type="PANTHER" id="PTHR48090">
    <property type="entry name" value="UNDECAPRENYL-PHOSPHATE 4-DEOXY-4-FORMAMIDO-L-ARABINOSE TRANSFERASE-RELATED"/>
    <property type="match status" value="1"/>
</dbReference>
<evidence type="ECO:0000256" key="2">
    <source>
        <dbReference type="ARBA" id="ARBA00022676"/>
    </source>
</evidence>
<dbReference type="InterPro" id="IPR050256">
    <property type="entry name" value="Glycosyltransferase_2"/>
</dbReference>
<evidence type="ECO:0000256" key="4">
    <source>
        <dbReference type="ARBA" id="ARBA00022692"/>
    </source>
</evidence>
<dbReference type="PANTHER" id="PTHR48090:SF1">
    <property type="entry name" value="PROPHAGE BACTOPRENOL GLUCOSYL TRANSFERASE HOMOLOG"/>
    <property type="match status" value="1"/>
</dbReference>
<feature type="domain" description="Glycosyltransferase 2-like" evidence="8">
    <location>
        <begin position="9"/>
        <end position="179"/>
    </location>
</feature>
<name>A0A7X2J1Q3_9BACI</name>
<dbReference type="EMBL" id="WKKI01000043">
    <property type="protein sequence ID" value="MRX73721.1"/>
    <property type="molecule type" value="Genomic_DNA"/>
</dbReference>
<dbReference type="AlphaFoldDB" id="A0A7X2J1Q3"/>
<dbReference type="CDD" id="cd04187">
    <property type="entry name" value="DPM1_like_bac"/>
    <property type="match status" value="1"/>
</dbReference>
<sequence>MENTLPLLTIAVPCYNEEEILEKSITELTSVLSGLMNTAKISPDSRLLFIDDGSKDRTWGIIYRESIKNKCVTGIKLARNVGHQKALLAGLHKAGAVSDCVISIDADLQDDIKVIEKFVGKYHEGFDVVYGVRSSRDTDTYFKRTSAQTFYHFMNKLGIHLIYNHADCRLLSRRVLQELSHYQEENLFLRGIVPLIGYRSTEVHYERKGRTAGVSKYPLKKMLSFAFDGITSFSVAPIRMITSLGVALFFVSVLAASYALLQKMMGFTYAGWTSLMISIWFLGGLQLMGIGMIGEYIGKVFVEVKKRPKYAIDVDLYSNPSTILLEKRKELSRRKAVTYKR</sequence>
<keyword evidence="6 7" id="KW-0472">Membrane</keyword>
<dbReference type="Gene3D" id="3.90.550.10">
    <property type="entry name" value="Spore Coat Polysaccharide Biosynthesis Protein SpsA, Chain A"/>
    <property type="match status" value="1"/>
</dbReference>
<evidence type="ECO:0000256" key="3">
    <source>
        <dbReference type="ARBA" id="ARBA00022679"/>
    </source>
</evidence>
<dbReference type="SUPFAM" id="SSF53448">
    <property type="entry name" value="Nucleotide-diphospho-sugar transferases"/>
    <property type="match status" value="1"/>
</dbReference>